<dbReference type="InterPro" id="IPR037185">
    <property type="entry name" value="EmrE-like"/>
</dbReference>
<feature type="signal peptide" evidence="6">
    <location>
        <begin position="1"/>
        <end position="23"/>
    </location>
</feature>
<feature type="transmembrane region" description="Helical" evidence="5">
    <location>
        <begin position="127"/>
        <end position="147"/>
    </location>
</feature>
<keyword evidence="2 5" id="KW-0812">Transmembrane</keyword>
<feature type="transmembrane region" description="Helical" evidence="5">
    <location>
        <begin position="40"/>
        <end position="61"/>
    </location>
</feature>
<organism evidence="8 9">
    <name type="scientific">Oleispira antarctica</name>
    <dbReference type="NCBI Taxonomy" id="188908"/>
    <lineage>
        <taxon>Bacteria</taxon>
        <taxon>Pseudomonadati</taxon>
        <taxon>Pseudomonadota</taxon>
        <taxon>Gammaproteobacteria</taxon>
        <taxon>Oceanospirillales</taxon>
        <taxon>Oceanospirillaceae</taxon>
        <taxon>Oleispira</taxon>
    </lineage>
</organism>
<comment type="caution">
    <text evidence="8">The sequence shown here is derived from an EMBL/GenBank/DDBJ whole genome shotgun (WGS) entry which is preliminary data.</text>
</comment>
<accession>A0A1Y5I1P6</accession>
<feature type="transmembrane region" description="Helical" evidence="5">
    <location>
        <begin position="240"/>
        <end position="260"/>
    </location>
</feature>
<dbReference type="EMBL" id="MABE01000144">
    <property type="protein sequence ID" value="OUS41132.1"/>
    <property type="molecule type" value="Genomic_DNA"/>
</dbReference>
<dbReference type="GO" id="GO:0016020">
    <property type="term" value="C:membrane"/>
    <property type="evidence" value="ECO:0007669"/>
    <property type="project" value="UniProtKB-SubCell"/>
</dbReference>
<dbReference type="InterPro" id="IPR000620">
    <property type="entry name" value="EamA_dom"/>
</dbReference>
<dbReference type="PANTHER" id="PTHR22911:SF6">
    <property type="entry name" value="SOLUTE CARRIER FAMILY 35 MEMBER G1"/>
    <property type="match status" value="1"/>
</dbReference>
<reference evidence="9" key="1">
    <citation type="journal article" date="2017" name="Proc. Natl. Acad. Sci. U.S.A.">
        <title>Simulation of Deepwater Horizon oil plume reveals substrate specialization within a complex community of hydrocarbon degraders.</title>
        <authorList>
            <person name="Hu P."/>
            <person name="Dubinsky E.A."/>
            <person name="Probst A.J."/>
            <person name="Wang J."/>
            <person name="Sieber C.M.K."/>
            <person name="Tom L.M."/>
            <person name="Gardinali P."/>
            <person name="Banfield J.F."/>
            <person name="Atlas R.M."/>
            <person name="Andersen G.L."/>
        </authorList>
    </citation>
    <scope>NUCLEOTIDE SEQUENCE [LARGE SCALE GENOMIC DNA]</scope>
</reference>
<feature type="transmembrane region" description="Helical" evidence="5">
    <location>
        <begin position="184"/>
        <end position="205"/>
    </location>
</feature>
<feature type="chain" id="PRO_5012464098" description="EamA domain-containing protein" evidence="6">
    <location>
        <begin position="24"/>
        <end position="290"/>
    </location>
</feature>
<dbReference type="Pfam" id="PF00892">
    <property type="entry name" value="EamA"/>
    <property type="match status" value="2"/>
</dbReference>
<feature type="transmembrane region" description="Helical" evidence="5">
    <location>
        <begin position="153"/>
        <end position="172"/>
    </location>
</feature>
<evidence type="ECO:0000256" key="5">
    <source>
        <dbReference type="SAM" id="Phobius"/>
    </source>
</evidence>
<proteinExistence type="predicted"/>
<evidence type="ECO:0000256" key="4">
    <source>
        <dbReference type="ARBA" id="ARBA00023136"/>
    </source>
</evidence>
<evidence type="ECO:0000313" key="9">
    <source>
        <dbReference type="Proteomes" id="UP000227088"/>
    </source>
</evidence>
<dbReference type="Gene3D" id="1.10.3730.20">
    <property type="match status" value="1"/>
</dbReference>
<feature type="transmembrane region" description="Helical" evidence="5">
    <location>
        <begin position="211"/>
        <end position="228"/>
    </location>
</feature>
<dbReference type="PANTHER" id="PTHR22911">
    <property type="entry name" value="ACYL-MALONYL CONDENSING ENZYME-RELATED"/>
    <property type="match status" value="1"/>
</dbReference>
<evidence type="ECO:0000313" key="8">
    <source>
        <dbReference type="EMBL" id="OUS41132.1"/>
    </source>
</evidence>
<keyword evidence="4 5" id="KW-0472">Membrane</keyword>
<keyword evidence="6" id="KW-0732">Signal</keyword>
<evidence type="ECO:0000256" key="1">
    <source>
        <dbReference type="ARBA" id="ARBA00004141"/>
    </source>
</evidence>
<dbReference type="AlphaFoldDB" id="A0A1Y5I1P6"/>
<feature type="domain" description="EamA" evidence="7">
    <location>
        <begin position="156"/>
        <end position="282"/>
    </location>
</feature>
<evidence type="ECO:0000259" key="7">
    <source>
        <dbReference type="Pfam" id="PF00892"/>
    </source>
</evidence>
<feature type="domain" description="EamA" evidence="7">
    <location>
        <begin position="7"/>
        <end position="144"/>
    </location>
</feature>
<evidence type="ECO:0000256" key="2">
    <source>
        <dbReference type="ARBA" id="ARBA00022692"/>
    </source>
</evidence>
<keyword evidence="3 5" id="KW-1133">Transmembrane helix</keyword>
<feature type="transmembrane region" description="Helical" evidence="5">
    <location>
        <begin position="266"/>
        <end position="283"/>
    </location>
</feature>
<feature type="transmembrane region" description="Helical" evidence="5">
    <location>
        <begin position="99"/>
        <end position="120"/>
    </location>
</feature>
<protein>
    <recommendedName>
        <fullName evidence="7">EamA domain-containing protein</fullName>
    </recommendedName>
</protein>
<dbReference type="SUPFAM" id="SSF103481">
    <property type="entry name" value="Multidrug resistance efflux transporter EmrE"/>
    <property type="match status" value="2"/>
</dbReference>
<dbReference type="Proteomes" id="UP000227088">
    <property type="component" value="Unassembled WGS sequence"/>
</dbReference>
<evidence type="ECO:0000256" key="3">
    <source>
        <dbReference type="ARBA" id="ARBA00022989"/>
    </source>
</evidence>
<sequence length="290" mass="32116">MNVRASALWMSGAVLAFSLTAVAGREATTAVDVSLSVSQLVFYRNIIGLAIILLLLAIHFLRVGKQQIKSQQLSLHFGRNITHFCGQWCWFYGLALLPLAQVFAIEFTVPIWTAIFAVLLLKEKLTLMRLAALALGFSGVLIILRPGHSVIELASWVVLFSAIAYSLSHTLTKQLARRDSALTILLYMHLIQLPLALTLLLFDFAWPQGVIWLYVALTAVAALSAHYCMAKALSFADVMIVMPMDFLRLPLIALVGYLFYQESIDVWLFVGALVMLLGNMLTLKESSRSA</sequence>
<comment type="subcellular location">
    <subcellularLocation>
        <location evidence="1">Membrane</location>
        <topology evidence="1">Multi-pass membrane protein</topology>
    </subcellularLocation>
</comment>
<name>A0A1Y5I1P6_OLEAN</name>
<evidence type="ECO:0000256" key="6">
    <source>
        <dbReference type="SAM" id="SignalP"/>
    </source>
</evidence>
<gene>
    <name evidence="8" type="ORF">A9R00_02500</name>
</gene>